<evidence type="ECO:0000313" key="2">
    <source>
        <dbReference type="EMBL" id="KAH7351588.1"/>
    </source>
</evidence>
<dbReference type="Proteomes" id="UP000825935">
    <property type="component" value="Chromosome 19"/>
</dbReference>
<protein>
    <submittedName>
        <fullName evidence="2">Uncharacterized protein</fullName>
    </submittedName>
</protein>
<comment type="caution">
    <text evidence="2">The sequence shown here is derived from an EMBL/GenBank/DDBJ whole genome shotgun (WGS) entry which is preliminary data.</text>
</comment>
<gene>
    <name evidence="2" type="ORF">KP509_19G004300</name>
</gene>
<evidence type="ECO:0000256" key="1">
    <source>
        <dbReference type="SAM" id="Coils"/>
    </source>
</evidence>
<sequence>MESLFNERLFVRTRHLEERLGNLSKQLAAQREDNAHLQKSHTEAKRKVQLLEEELKSARERCHKLTMKLSFSRRHAQKKSPRYEEDEYLESIEPMELGKQTICFVCDRCASTIQSSQFGHMGSCKTNRSRELVPNFMGVMPARLNSRLMKSKKTCKSNLNSSLTAHYARHTDAQQESGDLNDLCGCMKGCGDVELLLAHRLCLCDPNHNDGISTQQDQIKKHLLQNLTGDTTDHKFSKGSKP</sequence>
<reference evidence="2" key="1">
    <citation type="submission" date="2021-08" db="EMBL/GenBank/DDBJ databases">
        <title>WGS assembly of Ceratopteris richardii.</title>
        <authorList>
            <person name="Marchant D.B."/>
            <person name="Chen G."/>
            <person name="Jenkins J."/>
            <person name="Shu S."/>
            <person name="Leebens-Mack J."/>
            <person name="Grimwood J."/>
            <person name="Schmutz J."/>
            <person name="Soltis P."/>
            <person name="Soltis D."/>
            <person name="Chen Z.-H."/>
        </authorList>
    </citation>
    <scope>NUCLEOTIDE SEQUENCE</scope>
    <source>
        <strain evidence="2">Whitten #5841</strain>
        <tissue evidence="2">Leaf</tissue>
    </source>
</reference>
<keyword evidence="1" id="KW-0175">Coiled coil</keyword>
<keyword evidence="3" id="KW-1185">Reference proteome</keyword>
<dbReference type="EMBL" id="CM035424">
    <property type="protein sequence ID" value="KAH7351588.1"/>
    <property type="molecule type" value="Genomic_DNA"/>
</dbReference>
<evidence type="ECO:0000313" key="3">
    <source>
        <dbReference type="Proteomes" id="UP000825935"/>
    </source>
</evidence>
<organism evidence="2 3">
    <name type="scientific">Ceratopteris richardii</name>
    <name type="common">Triangle waterfern</name>
    <dbReference type="NCBI Taxonomy" id="49495"/>
    <lineage>
        <taxon>Eukaryota</taxon>
        <taxon>Viridiplantae</taxon>
        <taxon>Streptophyta</taxon>
        <taxon>Embryophyta</taxon>
        <taxon>Tracheophyta</taxon>
        <taxon>Polypodiopsida</taxon>
        <taxon>Polypodiidae</taxon>
        <taxon>Polypodiales</taxon>
        <taxon>Pteridineae</taxon>
        <taxon>Pteridaceae</taxon>
        <taxon>Parkerioideae</taxon>
        <taxon>Ceratopteris</taxon>
    </lineage>
</organism>
<accession>A0A8T2SLJ4</accession>
<dbReference type="AlphaFoldDB" id="A0A8T2SLJ4"/>
<feature type="coiled-coil region" evidence="1">
    <location>
        <begin position="13"/>
        <end position="68"/>
    </location>
</feature>
<proteinExistence type="predicted"/>
<name>A0A8T2SLJ4_CERRI</name>
<dbReference type="OrthoDB" id="10381526at2759"/>